<gene>
    <name evidence="1" type="ORF">ACFQKB_43435</name>
</gene>
<dbReference type="Gene3D" id="3.40.50.150">
    <property type="entry name" value="Vaccinia Virus protein VP39"/>
    <property type="match status" value="1"/>
</dbReference>
<name>A0ABW2D031_9ACTN</name>
<accession>A0ABW2D031</accession>
<dbReference type="InterPro" id="IPR029063">
    <property type="entry name" value="SAM-dependent_MTases_sf"/>
</dbReference>
<dbReference type="SUPFAM" id="SSF53335">
    <property type="entry name" value="S-adenosyl-L-methionine-dependent methyltransferases"/>
    <property type="match status" value="1"/>
</dbReference>
<sequence length="266" mass="29041">MSEETADAGLRTDVPHTARIYDYMLGGKDNYEADRAAAEEIARRLPALPVAMRANRDFMVRMTRFLVRELGIRQFLDVGTGLPTSPNLHEAAQEIAPETRVVYVDNDPMVLAHARTLLAGTPEGRTAYIDADLREPGAILDAARGALDLDRPVALTVIAVLQFFTDDDEALGLVRRLMEPLAPGSVLALSVVPEADEASPLAAGVAAYKAQGIPMKMRTRAETERFFEGLELVEPGVVPVPHWHPDHPPVPDDPIRHMYGAVALKP</sequence>
<keyword evidence="1" id="KW-0808">Transferase</keyword>
<dbReference type="EMBL" id="JBHSXS010000057">
    <property type="protein sequence ID" value="MFC6886678.1"/>
    <property type="molecule type" value="Genomic_DNA"/>
</dbReference>
<keyword evidence="1" id="KW-0489">Methyltransferase</keyword>
<dbReference type="PIRSF" id="PIRSF017393">
    <property type="entry name" value="MTase_SAV2177"/>
    <property type="match status" value="1"/>
</dbReference>
<dbReference type="Pfam" id="PF04672">
    <property type="entry name" value="Methyltransf_19"/>
    <property type="match status" value="1"/>
</dbReference>
<comment type="caution">
    <text evidence="1">The sequence shown here is derived from an EMBL/GenBank/DDBJ whole genome shotgun (WGS) entry which is preliminary data.</text>
</comment>
<dbReference type="Proteomes" id="UP001596380">
    <property type="component" value="Unassembled WGS sequence"/>
</dbReference>
<reference evidence="2" key="1">
    <citation type="journal article" date="2019" name="Int. J. Syst. Evol. Microbiol.">
        <title>The Global Catalogue of Microorganisms (GCM) 10K type strain sequencing project: providing services to taxonomists for standard genome sequencing and annotation.</title>
        <authorList>
            <consortium name="The Broad Institute Genomics Platform"/>
            <consortium name="The Broad Institute Genome Sequencing Center for Infectious Disease"/>
            <person name="Wu L."/>
            <person name="Ma J."/>
        </authorList>
    </citation>
    <scope>NUCLEOTIDE SEQUENCE [LARGE SCALE GENOMIC DNA]</scope>
    <source>
        <strain evidence="2">JCM 3369</strain>
    </source>
</reference>
<dbReference type="EC" id="2.1.1.-" evidence="1"/>
<proteinExistence type="predicted"/>
<evidence type="ECO:0000313" key="2">
    <source>
        <dbReference type="Proteomes" id="UP001596380"/>
    </source>
</evidence>
<dbReference type="GO" id="GO:0032259">
    <property type="term" value="P:methylation"/>
    <property type="evidence" value="ECO:0007669"/>
    <property type="project" value="UniProtKB-KW"/>
</dbReference>
<dbReference type="GO" id="GO:0008168">
    <property type="term" value="F:methyltransferase activity"/>
    <property type="evidence" value="ECO:0007669"/>
    <property type="project" value="UniProtKB-KW"/>
</dbReference>
<dbReference type="CDD" id="cd02440">
    <property type="entry name" value="AdoMet_MTases"/>
    <property type="match status" value="1"/>
</dbReference>
<dbReference type="RefSeq" id="WP_160823649.1">
    <property type="nucleotide sequence ID" value="NZ_JBHSXE010000001.1"/>
</dbReference>
<protein>
    <submittedName>
        <fullName evidence="1">SAM-dependent methyltransferase</fullName>
        <ecNumber evidence="1">2.1.1.-</ecNumber>
    </submittedName>
</protein>
<dbReference type="InterPro" id="IPR006764">
    <property type="entry name" value="SAM_dep_MeTrfase_SAV2177_type"/>
</dbReference>
<organism evidence="1 2">
    <name type="scientific">Actinomadura yumaensis</name>
    <dbReference type="NCBI Taxonomy" id="111807"/>
    <lineage>
        <taxon>Bacteria</taxon>
        <taxon>Bacillati</taxon>
        <taxon>Actinomycetota</taxon>
        <taxon>Actinomycetes</taxon>
        <taxon>Streptosporangiales</taxon>
        <taxon>Thermomonosporaceae</taxon>
        <taxon>Actinomadura</taxon>
    </lineage>
</organism>
<keyword evidence="2" id="KW-1185">Reference proteome</keyword>
<evidence type="ECO:0000313" key="1">
    <source>
        <dbReference type="EMBL" id="MFC6886678.1"/>
    </source>
</evidence>